<dbReference type="OrthoDB" id="9766019at2"/>
<keyword evidence="2" id="KW-0547">Nucleotide-binding</keyword>
<evidence type="ECO:0000256" key="5">
    <source>
        <dbReference type="ARBA" id="ARBA00023186"/>
    </source>
</evidence>
<dbReference type="SUPFAM" id="SSF53067">
    <property type="entry name" value="Actin-like ATPase domain"/>
    <property type="match status" value="2"/>
</dbReference>
<dbReference type="AlphaFoldDB" id="E1IEP7"/>
<dbReference type="InterPro" id="IPR018181">
    <property type="entry name" value="Heat_shock_70_CS"/>
</dbReference>
<protein>
    <submittedName>
        <fullName evidence="6">Molecular chaperone-like protein</fullName>
    </submittedName>
</protein>
<sequence>MWVGLDFGTTNSSAAIYDGQQLTLLPLDPVNRNPSILRSTLFMTREGAAYIGREAINRFTEGNVGREVEYAWKYIGDAEVTFAGLGTRQQALYAKVDANAPGRLFQSMKSGLRDRAFSHTNVFGTAYTLEALIAIVLRLIYERIEASIGQPVTGLVIGRPVHYAAHPQADALAFTRMQAACQLAELPNVTFLEEPTGAALAYARTVRHEEHVLIFDFGGGTLDVTIMRLDGRGKREFLATDGVPVGGDLLEQRLVMGRLLPHFGAGATLGPRRLPFPTHILEHLSEWQMISEMTQPKYLEIIDEAVAIGDRKRELKALRSLVRQNYGLPMYEAVERAKVELSEREQTILGMHMGEIDFDESIPRWDFERLIGPDVRAVEACIDRALAAADLRPNQIDVVLRTGGSSRIPRFVRMLNAKFGADKLQEMDVFTGVASGMAVAAYERGQQP</sequence>
<dbReference type="InterPro" id="IPR013126">
    <property type="entry name" value="Hsp_70_fam"/>
</dbReference>
<dbReference type="GO" id="GO:0140662">
    <property type="term" value="F:ATP-dependent protein folding chaperone"/>
    <property type="evidence" value="ECO:0007669"/>
    <property type="project" value="InterPro"/>
</dbReference>
<dbReference type="PROSITE" id="PS00329">
    <property type="entry name" value="HSP70_2"/>
    <property type="match status" value="1"/>
</dbReference>
<comment type="caution">
    <text evidence="6">The sequence shown here is derived from an EMBL/GenBank/DDBJ whole genome shotgun (WGS) entry which is preliminary data.</text>
</comment>
<reference evidence="6 7" key="1">
    <citation type="journal article" date="2011" name="J. Bacteriol.">
        <title>Draft genome sequence of the anoxygenic filamentous phototrophic bacterium Oscillochloris trichoides subsp. DG-6.</title>
        <authorList>
            <person name="Kuznetsov B.B."/>
            <person name="Ivanovsky R.N."/>
            <person name="Keppen O.I."/>
            <person name="Sukhacheva M.V."/>
            <person name="Bumazhkin B.K."/>
            <person name="Patutina E.O."/>
            <person name="Beletsky A.V."/>
            <person name="Mardanov A.V."/>
            <person name="Baslerov R.V."/>
            <person name="Panteleeva A.N."/>
            <person name="Kolganova T.V."/>
            <person name="Ravin N.V."/>
            <person name="Skryabin K.G."/>
        </authorList>
    </citation>
    <scope>NUCLEOTIDE SEQUENCE [LARGE SCALE GENOMIC DNA]</scope>
    <source>
        <strain evidence="6 7">DG-6</strain>
    </source>
</reference>
<dbReference type="eggNOG" id="COG0443">
    <property type="taxonomic scope" value="Bacteria"/>
</dbReference>
<evidence type="ECO:0000256" key="2">
    <source>
        <dbReference type="ARBA" id="ARBA00022741"/>
    </source>
</evidence>
<name>E1IEP7_9CHLR</name>
<dbReference type="Pfam" id="PF00012">
    <property type="entry name" value="HSP70"/>
    <property type="match status" value="2"/>
</dbReference>
<dbReference type="Proteomes" id="UP000054010">
    <property type="component" value="Unassembled WGS sequence"/>
</dbReference>
<dbReference type="HOGENOM" id="CLU_033976_2_0_0"/>
<keyword evidence="3" id="KW-0067">ATP-binding</keyword>
<dbReference type="PANTHER" id="PTHR19375">
    <property type="entry name" value="HEAT SHOCK PROTEIN 70KDA"/>
    <property type="match status" value="1"/>
</dbReference>
<accession>E1IEP7</accession>
<evidence type="ECO:0000313" key="6">
    <source>
        <dbReference type="EMBL" id="EFO80339.1"/>
    </source>
</evidence>
<evidence type="ECO:0000313" key="7">
    <source>
        <dbReference type="Proteomes" id="UP000054010"/>
    </source>
</evidence>
<dbReference type="InterPro" id="IPR043129">
    <property type="entry name" value="ATPase_NBD"/>
</dbReference>
<evidence type="ECO:0000256" key="4">
    <source>
        <dbReference type="ARBA" id="ARBA00023016"/>
    </source>
</evidence>
<keyword evidence="5" id="KW-0143">Chaperone</keyword>
<dbReference type="Gene3D" id="3.90.640.10">
    <property type="entry name" value="Actin, Chain A, domain 4"/>
    <property type="match status" value="2"/>
</dbReference>
<dbReference type="Gene3D" id="3.30.420.40">
    <property type="match status" value="3"/>
</dbReference>
<evidence type="ECO:0000256" key="3">
    <source>
        <dbReference type="ARBA" id="ARBA00022840"/>
    </source>
</evidence>
<dbReference type="GO" id="GO:0005524">
    <property type="term" value="F:ATP binding"/>
    <property type="evidence" value="ECO:0007669"/>
    <property type="project" value="UniProtKB-KW"/>
</dbReference>
<keyword evidence="4" id="KW-0346">Stress response</keyword>
<dbReference type="EMBL" id="ADVR01000061">
    <property type="protein sequence ID" value="EFO80339.1"/>
    <property type="molecule type" value="Genomic_DNA"/>
</dbReference>
<comment type="similarity">
    <text evidence="1">Belongs to the heat shock protein 70 family.</text>
</comment>
<proteinExistence type="inferred from homology"/>
<keyword evidence="7" id="KW-1185">Reference proteome</keyword>
<organism evidence="6 7">
    <name type="scientific">Oscillochloris trichoides DG-6</name>
    <dbReference type="NCBI Taxonomy" id="765420"/>
    <lineage>
        <taxon>Bacteria</taxon>
        <taxon>Bacillati</taxon>
        <taxon>Chloroflexota</taxon>
        <taxon>Chloroflexia</taxon>
        <taxon>Chloroflexales</taxon>
        <taxon>Chloroflexineae</taxon>
        <taxon>Oscillochloridaceae</taxon>
        <taxon>Oscillochloris</taxon>
    </lineage>
</organism>
<evidence type="ECO:0000256" key="1">
    <source>
        <dbReference type="ARBA" id="ARBA00007381"/>
    </source>
</evidence>
<dbReference type="STRING" id="765420.OSCT_1798"/>
<gene>
    <name evidence="6" type="ORF">OSCT_1798</name>
</gene>